<dbReference type="PRINTS" id="PR00038">
    <property type="entry name" value="HTHLUXR"/>
</dbReference>
<dbReference type="Proteomes" id="UP001482231">
    <property type="component" value="Unassembled WGS sequence"/>
</dbReference>
<proteinExistence type="predicted"/>
<accession>A0ABV0EGW9</accession>
<keyword evidence="2" id="KW-0238">DNA-binding</keyword>
<dbReference type="SUPFAM" id="SSF46894">
    <property type="entry name" value="C-terminal effector domain of the bipartite response regulators"/>
    <property type="match status" value="1"/>
</dbReference>
<dbReference type="Gene3D" id="3.40.50.2300">
    <property type="match status" value="1"/>
</dbReference>
<evidence type="ECO:0000256" key="3">
    <source>
        <dbReference type="PROSITE-ProRule" id="PRU00169"/>
    </source>
</evidence>
<evidence type="ECO:0000256" key="1">
    <source>
        <dbReference type="ARBA" id="ARBA00022553"/>
    </source>
</evidence>
<feature type="modified residue" description="4-aspartylphosphate" evidence="3">
    <location>
        <position position="56"/>
    </location>
</feature>
<dbReference type="PROSITE" id="PS00622">
    <property type="entry name" value="HTH_LUXR_1"/>
    <property type="match status" value="1"/>
</dbReference>
<dbReference type="CDD" id="cd17535">
    <property type="entry name" value="REC_NarL-like"/>
    <property type="match status" value="1"/>
</dbReference>
<dbReference type="PROSITE" id="PS50043">
    <property type="entry name" value="HTH_LUXR_2"/>
    <property type="match status" value="1"/>
</dbReference>
<dbReference type="Pfam" id="PF00072">
    <property type="entry name" value="Response_reg"/>
    <property type="match status" value="1"/>
</dbReference>
<dbReference type="EMBL" id="JBAJEX010000003">
    <property type="protein sequence ID" value="MEO1766743.1"/>
    <property type="molecule type" value="Genomic_DNA"/>
</dbReference>
<dbReference type="Pfam" id="PF00196">
    <property type="entry name" value="GerE"/>
    <property type="match status" value="1"/>
</dbReference>
<sequence length="216" mass="23840">MTIRVILVDDHPLFRKGLEHLFANQPDVAITGQFATLADARQWLEQGGQADVALLDRGLPDGDGLSLVSEFKRAGLRVVMLTIADEDHEIRDAIERGVDGYILKSSEPEQILQAIRSVHAGHSMLPAHIMQKMARGELTQKVFDKLSQRELEIVTYVARGMSNRAIGEALGLSENTVRNHLRSILDKLGLANRVQVATLALEQGLVRRREGGKPPS</sequence>
<feature type="domain" description="HTH luxR-type" evidence="4">
    <location>
        <begin position="139"/>
        <end position="204"/>
    </location>
</feature>
<dbReference type="InterPro" id="IPR058245">
    <property type="entry name" value="NreC/VraR/RcsB-like_REC"/>
</dbReference>
<dbReference type="SMART" id="SM00421">
    <property type="entry name" value="HTH_LUXR"/>
    <property type="match status" value="1"/>
</dbReference>
<feature type="domain" description="Response regulatory" evidence="5">
    <location>
        <begin position="4"/>
        <end position="119"/>
    </location>
</feature>
<organism evidence="6 7">
    <name type="scientific">Thiobacter aerophilum</name>
    <dbReference type="NCBI Taxonomy" id="3121275"/>
    <lineage>
        <taxon>Bacteria</taxon>
        <taxon>Pseudomonadati</taxon>
        <taxon>Pseudomonadota</taxon>
        <taxon>Betaproteobacteria</taxon>
        <taxon>Burkholderiales</taxon>
        <taxon>Thiobacteraceae</taxon>
        <taxon>Thiobacter</taxon>
    </lineage>
</organism>
<comment type="caution">
    <text evidence="6">The sequence shown here is derived from an EMBL/GenBank/DDBJ whole genome shotgun (WGS) entry which is preliminary data.</text>
</comment>
<evidence type="ECO:0000259" key="4">
    <source>
        <dbReference type="PROSITE" id="PS50043"/>
    </source>
</evidence>
<evidence type="ECO:0000313" key="7">
    <source>
        <dbReference type="Proteomes" id="UP001482231"/>
    </source>
</evidence>
<evidence type="ECO:0000313" key="6">
    <source>
        <dbReference type="EMBL" id="MEO1766743.1"/>
    </source>
</evidence>
<protein>
    <submittedName>
        <fullName evidence="6">Response regulator transcription factor</fullName>
    </submittedName>
</protein>
<gene>
    <name evidence="6" type="ORF">V6E02_05905</name>
</gene>
<dbReference type="InterPro" id="IPR016032">
    <property type="entry name" value="Sig_transdc_resp-reg_C-effctor"/>
</dbReference>
<dbReference type="RefSeq" id="WP_347307850.1">
    <property type="nucleotide sequence ID" value="NZ_JBAJEX010000003.1"/>
</dbReference>
<dbReference type="PROSITE" id="PS50110">
    <property type="entry name" value="RESPONSE_REGULATORY"/>
    <property type="match status" value="1"/>
</dbReference>
<dbReference type="SMART" id="SM00448">
    <property type="entry name" value="REC"/>
    <property type="match status" value="1"/>
</dbReference>
<reference evidence="6 7" key="1">
    <citation type="submission" date="2024-02" db="EMBL/GenBank/DDBJ databases">
        <title>New thermophilic sulfur-oxidizing bacteria from a hot springs of the Uzon caldera (Kamchatka, Russia).</title>
        <authorList>
            <person name="Dukat A.M."/>
            <person name="Elcheninov A.G."/>
            <person name="Frolov E.N."/>
        </authorList>
    </citation>
    <scope>NUCLEOTIDE SEQUENCE [LARGE SCALE GENOMIC DNA]</scope>
    <source>
        <strain evidence="6 7">AK1</strain>
    </source>
</reference>
<dbReference type="InterPro" id="IPR011006">
    <property type="entry name" value="CheY-like_superfamily"/>
</dbReference>
<dbReference type="SUPFAM" id="SSF52172">
    <property type="entry name" value="CheY-like"/>
    <property type="match status" value="1"/>
</dbReference>
<name>A0ABV0EGW9_9BURK</name>
<evidence type="ECO:0000256" key="2">
    <source>
        <dbReference type="ARBA" id="ARBA00023125"/>
    </source>
</evidence>
<dbReference type="PANTHER" id="PTHR43214:SF43">
    <property type="entry name" value="TWO-COMPONENT RESPONSE REGULATOR"/>
    <property type="match status" value="1"/>
</dbReference>
<dbReference type="InterPro" id="IPR039420">
    <property type="entry name" value="WalR-like"/>
</dbReference>
<evidence type="ECO:0000259" key="5">
    <source>
        <dbReference type="PROSITE" id="PS50110"/>
    </source>
</evidence>
<dbReference type="PANTHER" id="PTHR43214">
    <property type="entry name" value="TWO-COMPONENT RESPONSE REGULATOR"/>
    <property type="match status" value="1"/>
</dbReference>
<dbReference type="InterPro" id="IPR000792">
    <property type="entry name" value="Tscrpt_reg_LuxR_C"/>
</dbReference>
<keyword evidence="7" id="KW-1185">Reference proteome</keyword>
<dbReference type="CDD" id="cd06170">
    <property type="entry name" value="LuxR_C_like"/>
    <property type="match status" value="1"/>
</dbReference>
<dbReference type="InterPro" id="IPR001789">
    <property type="entry name" value="Sig_transdc_resp-reg_receiver"/>
</dbReference>
<keyword evidence="1 3" id="KW-0597">Phosphoprotein</keyword>